<accession>A0A9N9EYW7</accession>
<feature type="non-terminal residue" evidence="1">
    <location>
        <position position="1"/>
    </location>
</feature>
<name>A0A9N9EYW7_9GLOM</name>
<dbReference type="EMBL" id="CAJVPY010000914">
    <property type="protein sequence ID" value="CAG8498491.1"/>
    <property type="molecule type" value="Genomic_DNA"/>
</dbReference>
<protein>
    <submittedName>
        <fullName evidence="1">27472_t:CDS:1</fullName>
    </submittedName>
</protein>
<proteinExistence type="predicted"/>
<gene>
    <name evidence="1" type="ORF">DERYTH_LOCUS2776</name>
</gene>
<organism evidence="1 2">
    <name type="scientific">Dentiscutata erythropus</name>
    <dbReference type="NCBI Taxonomy" id="1348616"/>
    <lineage>
        <taxon>Eukaryota</taxon>
        <taxon>Fungi</taxon>
        <taxon>Fungi incertae sedis</taxon>
        <taxon>Mucoromycota</taxon>
        <taxon>Glomeromycotina</taxon>
        <taxon>Glomeromycetes</taxon>
        <taxon>Diversisporales</taxon>
        <taxon>Gigasporaceae</taxon>
        <taxon>Dentiscutata</taxon>
    </lineage>
</organism>
<evidence type="ECO:0000313" key="1">
    <source>
        <dbReference type="EMBL" id="CAG8498491.1"/>
    </source>
</evidence>
<evidence type="ECO:0000313" key="2">
    <source>
        <dbReference type="Proteomes" id="UP000789405"/>
    </source>
</evidence>
<sequence length="39" mass="4240">IGQNGNDILKIAIGSASRWFPGELVKAEKCHDNVISNPF</sequence>
<keyword evidence="2" id="KW-1185">Reference proteome</keyword>
<reference evidence="1" key="1">
    <citation type="submission" date="2021-06" db="EMBL/GenBank/DDBJ databases">
        <authorList>
            <person name="Kallberg Y."/>
            <person name="Tangrot J."/>
            <person name="Rosling A."/>
        </authorList>
    </citation>
    <scope>NUCLEOTIDE SEQUENCE</scope>
    <source>
        <strain evidence="1">MA453B</strain>
    </source>
</reference>
<dbReference type="AlphaFoldDB" id="A0A9N9EYW7"/>
<dbReference type="Proteomes" id="UP000789405">
    <property type="component" value="Unassembled WGS sequence"/>
</dbReference>
<comment type="caution">
    <text evidence="1">The sequence shown here is derived from an EMBL/GenBank/DDBJ whole genome shotgun (WGS) entry which is preliminary data.</text>
</comment>